<protein>
    <submittedName>
        <fullName evidence="4">Uncharacterized protein</fullName>
    </submittedName>
</protein>
<dbReference type="PROSITE" id="PS50889">
    <property type="entry name" value="S4"/>
    <property type="match status" value="1"/>
</dbReference>
<organism evidence="4">
    <name type="scientific">Cacopsylla melanoneura</name>
    <dbReference type="NCBI Taxonomy" id="428564"/>
    <lineage>
        <taxon>Eukaryota</taxon>
        <taxon>Metazoa</taxon>
        <taxon>Ecdysozoa</taxon>
        <taxon>Arthropoda</taxon>
        <taxon>Hexapoda</taxon>
        <taxon>Insecta</taxon>
        <taxon>Pterygota</taxon>
        <taxon>Neoptera</taxon>
        <taxon>Paraneoptera</taxon>
        <taxon>Hemiptera</taxon>
        <taxon>Sternorrhyncha</taxon>
        <taxon>Psylloidea</taxon>
        <taxon>Psyllidae</taxon>
        <taxon>Psyllinae</taxon>
        <taxon>Cacopsylla</taxon>
    </lineage>
</organism>
<keyword evidence="1" id="KW-0694">RNA-binding</keyword>
<proteinExistence type="predicted"/>
<feature type="compositionally biased region" description="Acidic residues" evidence="2">
    <location>
        <begin position="462"/>
        <end position="478"/>
    </location>
</feature>
<feature type="region of interest" description="Disordered" evidence="2">
    <location>
        <begin position="200"/>
        <end position="252"/>
    </location>
</feature>
<feature type="compositionally biased region" description="Basic and acidic residues" evidence="2">
    <location>
        <begin position="220"/>
        <end position="252"/>
    </location>
</feature>
<dbReference type="AlphaFoldDB" id="A0A8D9EA71"/>
<reference evidence="4" key="1">
    <citation type="submission" date="2021-05" db="EMBL/GenBank/DDBJ databases">
        <authorList>
            <person name="Alioto T."/>
            <person name="Alioto T."/>
            <person name="Gomez Garrido J."/>
        </authorList>
    </citation>
    <scope>NUCLEOTIDE SEQUENCE</scope>
</reference>
<feature type="compositionally biased region" description="Polar residues" evidence="2">
    <location>
        <begin position="338"/>
        <end position="359"/>
    </location>
</feature>
<feature type="compositionally biased region" description="Basic and acidic residues" evidence="2">
    <location>
        <begin position="289"/>
        <end position="299"/>
    </location>
</feature>
<dbReference type="EMBL" id="HBUF01509979">
    <property type="protein sequence ID" value="CAG6746458.1"/>
    <property type="molecule type" value="Transcribed_RNA"/>
</dbReference>
<feature type="compositionally biased region" description="Acidic residues" evidence="2">
    <location>
        <begin position="360"/>
        <end position="369"/>
    </location>
</feature>
<evidence type="ECO:0000256" key="3">
    <source>
        <dbReference type="SAM" id="SignalP"/>
    </source>
</evidence>
<feature type="chain" id="PRO_5034720522" evidence="3">
    <location>
        <begin position="22"/>
        <end position="738"/>
    </location>
</feature>
<keyword evidence="3" id="KW-0732">Signal</keyword>
<name>A0A8D9EA71_9HEMI</name>
<accession>A0A8D9EA71</accession>
<evidence type="ECO:0000313" key="4">
    <source>
        <dbReference type="EMBL" id="CAG6746458.1"/>
    </source>
</evidence>
<feature type="compositionally biased region" description="Basic and acidic residues" evidence="2">
    <location>
        <begin position="520"/>
        <end position="531"/>
    </location>
</feature>
<dbReference type="GO" id="GO:0003723">
    <property type="term" value="F:RNA binding"/>
    <property type="evidence" value="ECO:0007669"/>
    <property type="project" value="UniProtKB-KW"/>
</dbReference>
<evidence type="ECO:0000256" key="2">
    <source>
        <dbReference type="SAM" id="MobiDB-lite"/>
    </source>
</evidence>
<feature type="compositionally biased region" description="Acidic residues" evidence="2">
    <location>
        <begin position="417"/>
        <end position="428"/>
    </location>
</feature>
<evidence type="ECO:0000256" key="1">
    <source>
        <dbReference type="PROSITE-ProRule" id="PRU00182"/>
    </source>
</evidence>
<sequence length="738" mass="84962">MLYNFTIVCTLCLSAASLASANNAFFIGARRHKPRWQGHPLTITGGYAPYQEDYHPDLSPYKYIYRPYYYQGGQSEDDISLEGYDYKDYPDKGFIPDYYTEDAAAALPLNDYQQALMRQNFIDFLIRQGPNMYKDHKKMKYMYRATNTYPKPIVESHDFNYDTNMFNQGTGINNYESYWRDKDESEERDHNNRTYVYGIPKYSESDEPRKTAKPNVFTTKDLRENNPFEANKEKNKVKAKDEDDVEVKELESQRNNLQDIISSYPLGAAGASVQEEVEDEYSPSSSGKSIKDLVSKDNMDENVQINDKPLWKQDDRSWISSLYKRAPAASSIPEDHSSNINNHNETPEVATTTERSNAVETEDSTESTEEDKTSSSSSSSSSEDDEKSSETKQSNKKEKKMKKIATKKKKKVKDNDDTVEVENTEDDNTEKKDKILKNKKRNKKEGNVNESKKRKKKKITDEVEDQTNNDADNTEEKEESLTNNLSDDETENSTKKTKKIKKGKKDTNVKKSKKKNSSKNKTEIENLKKLDGNMSLGSDSNIESDIEEIPTGNEKQDIDRALNNDPKPLLETNQTDETRTIEHKNMPLPLLSDEIIKNYLSVLKISLDLGFPCRQKINQLKTLAETNSKYESEYKEGLVIKNRLDKFRLTVKKRLKNYKLKGGSVLQNDSEKRMQAKFSKQFHALEKRVENLQVASDWAKENVCLENGGNKFPVHHEDPIHKEFNMDDVSTRYSNGNQ</sequence>
<feature type="compositionally biased region" description="Basic residues" evidence="2">
    <location>
        <begin position="495"/>
        <end position="518"/>
    </location>
</feature>
<feature type="compositionally biased region" description="Basic residues" evidence="2">
    <location>
        <begin position="397"/>
        <end position="412"/>
    </location>
</feature>
<feature type="region of interest" description="Disordered" evidence="2">
    <location>
        <begin position="271"/>
        <end position="540"/>
    </location>
</feature>
<feature type="signal peptide" evidence="3">
    <location>
        <begin position="1"/>
        <end position="21"/>
    </location>
</feature>